<keyword evidence="3" id="KW-1185">Reference proteome</keyword>
<gene>
    <name evidence="2" type="ORF">Dpo_5c00990</name>
</gene>
<dbReference type="RefSeq" id="WP_006966265.1">
    <property type="nucleotide sequence ID" value="NZ_APJX01000005.1"/>
</dbReference>
<protein>
    <submittedName>
        <fullName evidence="2">Uncharacterized protein</fullName>
    </submittedName>
</protein>
<feature type="region of interest" description="Disordered" evidence="1">
    <location>
        <begin position="85"/>
        <end position="106"/>
    </location>
</feature>
<name>S0G556_9BACT</name>
<evidence type="ECO:0000313" key="3">
    <source>
        <dbReference type="Proteomes" id="UP000014216"/>
    </source>
</evidence>
<evidence type="ECO:0000313" key="2">
    <source>
        <dbReference type="EMBL" id="EMS79176.1"/>
    </source>
</evidence>
<comment type="caution">
    <text evidence="2">The sequence shown here is derived from an EMBL/GenBank/DDBJ whole genome shotgun (WGS) entry which is preliminary data.</text>
</comment>
<feature type="compositionally biased region" description="Basic and acidic residues" evidence="1">
    <location>
        <begin position="85"/>
        <end position="95"/>
    </location>
</feature>
<dbReference type="EMBL" id="APJX01000005">
    <property type="protein sequence ID" value="EMS79176.1"/>
    <property type="molecule type" value="Genomic_DNA"/>
</dbReference>
<organism evidence="2 3">
    <name type="scientific">Desulfotignum phosphitoxidans DSM 13687</name>
    <dbReference type="NCBI Taxonomy" id="1286635"/>
    <lineage>
        <taxon>Bacteria</taxon>
        <taxon>Pseudomonadati</taxon>
        <taxon>Thermodesulfobacteriota</taxon>
        <taxon>Desulfobacteria</taxon>
        <taxon>Desulfobacterales</taxon>
        <taxon>Desulfobacteraceae</taxon>
        <taxon>Desulfotignum</taxon>
    </lineage>
</organism>
<accession>S0G556</accession>
<reference evidence="2 3" key="1">
    <citation type="journal article" date="2013" name="Genome Announc.">
        <title>Draft Genome Sequence of Desulfotignum phosphitoxidans DSM 13687 Strain FiPS-3.</title>
        <authorList>
            <person name="Poehlein A."/>
            <person name="Daniel R."/>
            <person name="Simeonova D.D."/>
        </authorList>
    </citation>
    <scope>NUCLEOTIDE SEQUENCE [LARGE SCALE GENOMIC DNA]</scope>
    <source>
        <strain evidence="2 3">DSM 13687</strain>
    </source>
</reference>
<proteinExistence type="predicted"/>
<sequence length="106" mass="12452">MAKRKPGFTLEQHDQLGLELQTMYDRLGKIDVEISKHYRLSGKESKPLELTKKAQQAIWNLRDKMGNVARKEFIHSPEIDVKRLYDRAGRDDHVTNPRPIRPFPEE</sequence>
<dbReference type="Proteomes" id="UP000014216">
    <property type="component" value="Unassembled WGS sequence"/>
</dbReference>
<dbReference type="AlphaFoldDB" id="S0G556"/>
<evidence type="ECO:0000256" key="1">
    <source>
        <dbReference type="SAM" id="MobiDB-lite"/>
    </source>
</evidence>